<dbReference type="InterPro" id="IPR017741">
    <property type="entry name" value="FAD-dependent_OxRdtase_HpnW"/>
</dbReference>
<dbReference type="NCBIfam" id="TIGR03364">
    <property type="entry name" value="HpnW_proposed"/>
    <property type="match status" value="1"/>
</dbReference>
<dbReference type="Pfam" id="PF01266">
    <property type="entry name" value="DAO"/>
    <property type="match status" value="1"/>
</dbReference>
<dbReference type="InterPro" id="IPR006076">
    <property type="entry name" value="FAD-dep_OxRdtase"/>
</dbReference>
<dbReference type="GO" id="GO:0005737">
    <property type="term" value="C:cytoplasm"/>
    <property type="evidence" value="ECO:0007669"/>
    <property type="project" value="TreeGrafter"/>
</dbReference>
<evidence type="ECO:0000256" key="3">
    <source>
        <dbReference type="ARBA" id="ARBA00022630"/>
    </source>
</evidence>
<dbReference type="Gene3D" id="3.50.50.60">
    <property type="entry name" value="FAD/NAD(P)-binding domain"/>
    <property type="match status" value="1"/>
</dbReference>
<evidence type="ECO:0000256" key="2">
    <source>
        <dbReference type="ARBA" id="ARBA00009410"/>
    </source>
</evidence>
<feature type="domain" description="FAD dependent oxidoreductase" evidence="5">
    <location>
        <begin position="5"/>
        <end position="367"/>
    </location>
</feature>
<dbReference type="GO" id="GO:0016491">
    <property type="term" value="F:oxidoreductase activity"/>
    <property type="evidence" value="ECO:0007669"/>
    <property type="project" value="UniProtKB-KW"/>
</dbReference>
<dbReference type="EMBL" id="FNPE01000001">
    <property type="protein sequence ID" value="SDX76009.1"/>
    <property type="molecule type" value="Genomic_DNA"/>
</dbReference>
<dbReference type="Proteomes" id="UP000183417">
    <property type="component" value="Unassembled WGS sequence"/>
</dbReference>
<dbReference type="InterPro" id="IPR036188">
    <property type="entry name" value="FAD/NAD-bd_sf"/>
</dbReference>
<dbReference type="PANTHER" id="PTHR13847:SF286">
    <property type="entry name" value="D-AMINO ACID DEHYDROGENASE"/>
    <property type="match status" value="1"/>
</dbReference>
<evidence type="ECO:0000313" key="7">
    <source>
        <dbReference type="Proteomes" id="UP000183417"/>
    </source>
</evidence>
<name>A0A1H3EDL2_9BURK</name>
<proteinExistence type="inferred from homology"/>
<protein>
    <submittedName>
        <fullName evidence="6">FAD dependent oxidoreductase TIGR03364</fullName>
    </submittedName>
</protein>
<dbReference type="RefSeq" id="WP_046985768.1">
    <property type="nucleotide sequence ID" value="NZ_AP025556.1"/>
</dbReference>
<evidence type="ECO:0000313" key="6">
    <source>
        <dbReference type="EMBL" id="SDX76009.1"/>
    </source>
</evidence>
<evidence type="ECO:0000256" key="4">
    <source>
        <dbReference type="ARBA" id="ARBA00023002"/>
    </source>
</evidence>
<comment type="cofactor">
    <cofactor evidence="1">
        <name>FAD</name>
        <dbReference type="ChEBI" id="CHEBI:57692"/>
    </cofactor>
</comment>
<dbReference type="Gene3D" id="3.30.9.10">
    <property type="entry name" value="D-Amino Acid Oxidase, subunit A, domain 2"/>
    <property type="match status" value="1"/>
</dbReference>
<dbReference type="SUPFAM" id="SSF51905">
    <property type="entry name" value="FAD/NAD(P)-binding domain"/>
    <property type="match status" value="1"/>
</dbReference>
<comment type="similarity">
    <text evidence="2">Belongs to the DadA oxidoreductase family.</text>
</comment>
<organism evidence="6 7">
    <name type="scientific">Delftia lacustris</name>
    <dbReference type="NCBI Taxonomy" id="558537"/>
    <lineage>
        <taxon>Bacteria</taxon>
        <taxon>Pseudomonadati</taxon>
        <taxon>Pseudomonadota</taxon>
        <taxon>Betaproteobacteria</taxon>
        <taxon>Burkholderiales</taxon>
        <taxon>Comamonadaceae</taxon>
        <taxon>Delftia</taxon>
    </lineage>
</organism>
<keyword evidence="3" id="KW-0285">Flavoprotein</keyword>
<dbReference type="GeneID" id="94694930"/>
<dbReference type="AlphaFoldDB" id="A0A1H3EDL2"/>
<gene>
    <name evidence="6" type="ORF">SAMN05421547_101119</name>
</gene>
<sequence>MKNYDLIVVGAGIVGLAHAYAAARRGRSVLVIERDAACISASIRNFGFVTVTGQQAGAHWQRAMRSRDTWAEIAPQAGIEVVHRGLWLTARRASAEAVLHAFLSTSMGERCELLTPAQAAERHPALRTEDLSAVLYSPHELRVESRTAIARLAQWLEQAMGVDFRFGEAVLEVAAPRVRSARASYHGERVVVCNNADPGGLFAGLWAPHRIQLCQLQMLRVRPQPGLQLKGSVMGDLSMVRYEGYSALPEAAALRAELEREEGESLAHGIHLIAVQSADGSLVVGDSHHYGAAPPPFASEAVDRLMLRHMNEALHLRDAQVVERWVGVYPSAQDAPCVVHAPDEATRVVAVTGGSGASTAFGLAEEVWSAW</sequence>
<reference evidence="6 7" key="1">
    <citation type="submission" date="2016-10" db="EMBL/GenBank/DDBJ databases">
        <authorList>
            <person name="de Groot N.N."/>
        </authorList>
    </citation>
    <scope>NUCLEOTIDE SEQUENCE [LARGE SCALE GENOMIC DNA]</scope>
    <source>
        <strain evidence="6 7">LMG 24775</strain>
    </source>
</reference>
<dbReference type="PANTHER" id="PTHR13847">
    <property type="entry name" value="SARCOSINE DEHYDROGENASE-RELATED"/>
    <property type="match status" value="1"/>
</dbReference>
<keyword evidence="4" id="KW-0560">Oxidoreductase</keyword>
<evidence type="ECO:0000259" key="5">
    <source>
        <dbReference type="Pfam" id="PF01266"/>
    </source>
</evidence>
<evidence type="ECO:0000256" key="1">
    <source>
        <dbReference type="ARBA" id="ARBA00001974"/>
    </source>
</evidence>
<accession>A0A1H3EDL2</accession>